<dbReference type="UniPathway" id="UPA00868">
    <property type="reaction ID" value="UER00835"/>
</dbReference>
<comment type="pathway">
    <text evidence="2">Amino-acid degradation; L-lysine degradation via saccharopine pathway; glutaryl-CoA from L-lysine: step 2/6.</text>
</comment>
<dbReference type="GO" id="GO:0019878">
    <property type="term" value="P:lysine biosynthetic process via aminoadipic acid"/>
    <property type="evidence" value="ECO:0000318"/>
    <property type="project" value="GO_Central"/>
</dbReference>
<feature type="domain" description="Alanine dehydrogenase/pyridine nucleotide transhydrogenase NAD(H)-binding" evidence="8">
    <location>
        <begin position="194"/>
        <end position="386"/>
    </location>
</feature>
<dbReference type="PANTHER" id="PTHR11133:SF22">
    <property type="entry name" value="ALPHA-AMINOADIPIC SEMIALDEHYDE SYNTHASE, MITOCHONDRIAL"/>
    <property type="match status" value="1"/>
</dbReference>
<dbReference type="SMART" id="SM01002">
    <property type="entry name" value="AlaDh_PNT_C"/>
    <property type="match status" value="1"/>
</dbReference>
<dbReference type="Gene3D" id="3.30.360.10">
    <property type="entry name" value="Dihydrodipicolinate Reductase, domain 2"/>
    <property type="match status" value="1"/>
</dbReference>
<dbReference type="SMART" id="SM01003">
    <property type="entry name" value="AlaDh_PNT_N"/>
    <property type="match status" value="1"/>
</dbReference>
<dbReference type="Proteomes" id="UP000036987">
    <property type="component" value="Unassembled WGS sequence"/>
</dbReference>
<dbReference type="InterPro" id="IPR036291">
    <property type="entry name" value="NAD(P)-bd_dom_sf"/>
</dbReference>
<dbReference type="InterPro" id="IPR007886">
    <property type="entry name" value="AlaDH/PNT_N"/>
</dbReference>
<evidence type="ECO:0000259" key="9">
    <source>
        <dbReference type="SMART" id="SM01003"/>
    </source>
</evidence>
<dbReference type="Pfam" id="PF16653">
    <property type="entry name" value="Sacchrp_dh_C"/>
    <property type="match status" value="1"/>
</dbReference>
<dbReference type="Pfam" id="PF04455">
    <property type="entry name" value="Saccharop_dh_N"/>
    <property type="match status" value="1"/>
</dbReference>
<dbReference type="InterPro" id="IPR032095">
    <property type="entry name" value="Sacchrp_dh-like_C"/>
</dbReference>
<keyword evidence="11" id="KW-1185">Reference proteome</keyword>
<gene>
    <name evidence="10" type="ORF">ZOSMA_81G00880</name>
</gene>
<dbReference type="Gene3D" id="3.30.70.2690">
    <property type="entry name" value="LOR/SDH bifunctional enzyme, conserved domain"/>
    <property type="match status" value="1"/>
</dbReference>
<dbReference type="FunFam" id="3.30.70.2690:FF:000001">
    <property type="entry name" value="Lysine-ketoglutarate reductase/saccharopine dehydrogenase1"/>
    <property type="match status" value="1"/>
</dbReference>
<dbReference type="FunFam" id="3.40.50.720:FF:000284">
    <property type="entry name" value="Lysine-ketoglutarate reductase/saccharopine dehydrogenase1"/>
    <property type="match status" value="1"/>
</dbReference>
<dbReference type="SUPFAM" id="SSF51735">
    <property type="entry name" value="NAD(P)-binding Rossmann-fold domains"/>
    <property type="match status" value="1"/>
</dbReference>
<sequence length="1034" mass="113667">MDAHQGETDAAAATLGNRVVGILAETTSVWERRAPLTPSHCARLLHKDSGVDEIIVQPSTKRIFHDSQYEDVGCRISSDLSQCGLILGVKQPKLDMVLPNRAYAFFSHTHKAQTENMILLDKILSERISLFDYELIVGDHGKRLLAFGKFAGRAGMIDFLHGLGLRYLNLGYSTPFLSLGASHMYPSLAAAKAAVISVGEEIASSGLPSGISPVVFVFTGSGNVSQGAQEIFKLLPHTFVHPSQLPGTCSESSKRQLNVFGCVVTSEHMVIPKDPTQTFDKVDYYSHPEQYTPVFHDRIAPYASVIVNCMYWEKRYPRLLTTAQLKQLIAVQKTPLLGISDITCDVGGSLEFVNQSTTLEKPFFRYNPANDSYHTDMEGDGIICLSVDILPTEFSREATQHFGDILSNFIGSLATIRNDLGDLPQHLRRACIAHKGKLTALYEYIPRVRVRASSPVDNGRLPNYHYRALVSLSGHLFDHFLINESLDAIEAGGGSFHLLKCEVGQNGNATSYSELQVGASDKATLDKIIDSLTLVANSNRKPNSRALLKVAKIGSEPESMDFSSSSPTVLILGAGRVCRPTAEFLVSQGCDADIQVIVGSLFMKDAVETAEGIPNTKPLQIDVSDYESLSKVISQVAIVISLLPPGFHAAVAAVCIENKKHLVTASYVDGTMSRLEQEAKSAGVTLLCEMGLDPGIDHMLAMKMIHEAHEKNGKIKCFTSHCGGLPSPSAANNPLAYKFSWNPAGAIRAGRNPATYLSDGEIITVDGDELYNSAERFRISDLPAFALECIPNRNSLIYGDLYGIKKESSTIFRATLRYEGFGEIMASLANVGFFKAEQHPMLKEPTTFRAFLNHILSKDGTVQESSVKTLEDGEEIIDRLILLGHCLEKRSAINCVKTIKFLGLDEEEKIPDCCHSPFDVICFRMEERLSYSHLEKDMVLLHHEVEVEFPDGRPNEKHRMTLLEYGRIDQNGKSTKAMALTVGITAAIGALLLLDNKIKERGVIRPLQPEVYVPALEMLEKYGIKLNEKVECSL</sequence>
<dbReference type="GO" id="GO:0005737">
    <property type="term" value="C:cytoplasm"/>
    <property type="evidence" value="ECO:0000318"/>
    <property type="project" value="GO_Central"/>
</dbReference>
<dbReference type="EMBL" id="LFYR01002015">
    <property type="protein sequence ID" value="KMZ57870.1"/>
    <property type="molecule type" value="Genomic_DNA"/>
</dbReference>
<name>A0A0K9NPF6_ZOSMR</name>
<dbReference type="CDD" id="cd12144">
    <property type="entry name" value="SDH_N_domain"/>
    <property type="match status" value="1"/>
</dbReference>
<dbReference type="InterPro" id="IPR007698">
    <property type="entry name" value="AlaDH/PNT_NAD(H)-bd"/>
</dbReference>
<dbReference type="InterPro" id="IPR007545">
    <property type="entry name" value="LOR/SDH_bifunc_enz_cons_dom"/>
</dbReference>
<dbReference type="FunFam" id="3.30.360.10:FF:000008">
    <property type="entry name" value="Alpha-aminoadipic semialdehyde synthase, mitochondrial"/>
    <property type="match status" value="1"/>
</dbReference>
<dbReference type="Gene3D" id="3.40.50.720">
    <property type="entry name" value="NAD(P)-binding Rossmann-like Domain"/>
    <property type="match status" value="3"/>
</dbReference>
<dbReference type="InterPro" id="IPR005097">
    <property type="entry name" value="Sacchrp_dh_NADP-bd"/>
</dbReference>
<organism evidence="10 11">
    <name type="scientific">Zostera marina</name>
    <name type="common">Eelgrass</name>
    <dbReference type="NCBI Taxonomy" id="29655"/>
    <lineage>
        <taxon>Eukaryota</taxon>
        <taxon>Viridiplantae</taxon>
        <taxon>Streptophyta</taxon>
        <taxon>Embryophyta</taxon>
        <taxon>Tracheophyta</taxon>
        <taxon>Spermatophyta</taxon>
        <taxon>Magnoliopsida</taxon>
        <taxon>Liliopsida</taxon>
        <taxon>Zosteraceae</taxon>
        <taxon>Zostera</taxon>
    </lineage>
</organism>
<dbReference type="CDD" id="cd12189">
    <property type="entry name" value="LKR_SDH_like"/>
    <property type="match status" value="1"/>
</dbReference>
<dbReference type="InterPro" id="IPR043009">
    <property type="entry name" value="LOR/SDH_bifunc_enz_cons_dom_sf"/>
</dbReference>
<evidence type="ECO:0000259" key="8">
    <source>
        <dbReference type="SMART" id="SM01002"/>
    </source>
</evidence>
<dbReference type="GO" id="GO:0033512">
    <property type="term" value="P:L-lysine catabolic process to acetyl-CoA via saccharopine"/>
    <property type="evidence" value="ECO:0007669"/>
    <property type="project" value="UniProtKB-UniPathway"/>
</dbReference>
<dbReference type="Pfam" id="PF03435">
    <property type="entry name" value="Sacchrp_dh_NADP"/>
    <property type="match status" value="1"/>
</dbReference>
<keyword evidence="4" id="KW-0560">Oxidoreductase</keyword>
<proteinExistence type="inferred from homology"/>
<comment type="similarity">
    <text evidence="7">In the C-terminal section; belongs to the saccharopine dehydrogenase family.</text>
</comment>
<dbReference type="Gene3D" id="1.10.1870.10">
    <property type="entry name" value="Domain 3, Saccharopine reductase"/>
    <property type="match status" value="1"/>
</dbReference>
<keyword evidence="5" id="KW-0520">NAD</keyword>
<dbReference type="AlphaFoldDB" id="A0A0K9NPF6"/>
<evidence type="ECO:0000313" key="11">
    <source>
        <dbReference type="Proteomes" id="UP000036987"/>
    </source>
</evidence>
<dbReference type="STRING" id="29655.A0A0K9NPF6"/>
<evidence type="ECO:0000256" key="3">
    <source>
        <dbReference type="ARBA" id="ARBA00022857"/>
    </source>
</evidence>
<evidence type="ECO:0000256" key="5">
    <source>
        <dbReference type="ARBA" id="ARBA00023027"/>
    </source>
</evidence>
<evidence type="ECO:0000256" key="4">
    <source>
        <dbReference type="ARBA" id="ARBA00023002"/>
    </source>
</evidence>
<comment type="pathway">
    <text evidence="1">Amino-acid degradation; L-lysine degradation via saccharopine pathway; glutaryl-CoA from L-lysine: step 1/6.</text>
</comment>
<keyword evidence="3" id="KW-0521">NADP</keyword>
<comment type="caution">
    <text evidence="10">The sequence shown here is derived from an EMBL/GenBank/DDBJ whole genome shotgun (WGS) entry which is preliminary data.</text>
</comment>
<accession>A0A0K9NPF6</accession>
<dbReference type="InterPro" id="IPR051168">
    <property type="entry name" value="AASS"/>
</dbReference>
<dbReference type="GO" id="GO:0004753">
    <property type="term" value="F:saccharopine dehydrogenase activity"/>
    <property type="evidence" value="ECO:0000318"/>
    <property type="project" value="GO_Central"/>
</dbReference>
<evidence type="ECO:0000313" key="10">
    <source>
        <dbReference type="EMBL" id="KMZ57870.1"/>
    </source>
</evidence>
<dbReference type="SUPFAM" id="SSF52283">
    <property type="entry name" value="Formate/glycerate dehydrogenase catalytic domain-like"/>
    <property type="match status" value="1"/>
</dbReference>
<reference evidence="11" key="1">
    <citation type="journal article" date="2016" name="Nature">
        <title>The genome of the seagrass Zostera marina reveals angiosperm adaptation to the sea.</title>
        <authorList>
            <person name="Olsen J.L."/>
            <person name="Rouze P."/>
            <person name="Verhelst B."/>
            <person name="Lin Y.-C."/>
            <person name="Bayer T."/>
            <person name="Collen J."/>
            <person name="Dattolo E."/>
            <person name="De Paoli E."/>
            <person name="Dittami S."/>
            <person name="Maumus F."/>
            <person name="Michel G."/>
            <person name="Kersting A."/>
            <person name="Lauritano C."/>
            <person name="Lohaus R."/>
            <person name="Toepel M."/>
            <person name="Tonon T."/>
            <person name="Vanneste K."/>
            <person name="Amirebrahimi M."/>
            <person name="Brakel J."/>
            <person name="Bostroem C."/>
            <person name="Chovatia M."/>
            <person name="Grimwood J."/>
            <person name="Jenkins J.W."/>
            <person name="Jueterbock A."/>
            <person name="Mraz A."/>
            <person name="Stam W.T."/>
            <person name="Tice H."/>
            <person name="Bornberg-Bauer E."/>
            <person name="Green P.J."/>
            <person name="Pearson G.A."/>
            <person name="Procaccini G."/>
            <person name="Duarte C.M."/>
            <person name="Schmutz J."/>
            <person name="Reusch T.B.H."/>
            <person name="Van de Peer Y."/>
        </authorList>
    </citation>
    <scope>NUCLEOTIDE SEQUENCE [LARGE SCALE GENOMIC DNA]</scope>
    <source>
        <strain evidence="11">cv. Finnish</strain>
    </source>
</reference>
<dbReference type="SUPFAM" id="SSF55347">
    <property type="entry name" value="Glyceraldehyde-3-phosphate dehydrogenase-like, C-terminal domain"/>
    <property type="match status" value="1"/>
</dbReference>
<keyword evidence="6" id="KW-0511">Multifunctional enzyme</keyword>
<evidence type="ECO:0000256" key="7">
    <source>
        <dbReference type="ARBA" id="ARBA00025744"/>
    </source>
</evidence>
<feature type="domain" description="Alanine dehydrogenase/pyridine nucleotide transhydrogenase N-terminal" evidence="9">
    <location>
        <begin position="21"/>
        <end position="154"/>
    </location>
</feature>
<evidence type="ECO:0000256" key="6">
    <source>
        <dbReference type="ARBA" id="ARBA00023268"/>
    </source>
</evidence>
<evidence type="ECO:0000256" key="1">
    <source>
        <dbReference type="ARBA" id="ARBA00004682"/>
    </source>
</evidence>
<evidence type="ECO:0000256" key="2">
    <source>
        <dbReference type="ARBA" id="ARBA00004720"/>
    </source>
</evidence>
<dbReference type="OMA" id="TPHVHDI"/>
<dbReference type="PANTHER" id="PTHR11133">
    <property type="entry name" value="SACCHAROPINE DEHYDROGENASE"/>
    <property type="match status" value="1"/>
</dbReference>
<protein>
    <submittedName>
        <fullName evidence="10">Lysine-ketoglutarate reductase/saccharopine dehydrogenase</fullName>
    </submittedName>
</protein>
<dbReference type="OrthoDB" id="10059875at2759"/>
<dbReference type="Pfam" id="PF05222">
    <property type="entry name" value="AlaDh_PNT_N"/>
    <property type="match status" value="1"/>
</dbReference>